<protein>
    <submittedName>
        <fullName evidence="2">RNA-binding protein</fullName>
    </submittedName>
</protein>
<comment type="caution">
    <text evidence="2">The sequence shown here is derived from an EMBL/GenBank/DDBJ whole genome shotgun (WGS) entry which is preliminary data.</text>
</comment>
<organism evidence="2 3">
    <name type="scientific">Streptomyces oceani</name>
    <dbReference type="NCBI Taxonomy" id="1075402"/>
    <lineage>
        <taxon>Bacteria</taxon>
        <taxon>Bacillati</taxon>
        <taxon>Actinomycetota</taxon>
        <taxon>Actinomycetes</taxon>
        <taxon>Kitasatosporales</taxon>
        <taxon>Streptomycetaceae</taxon>
        <taxon>Streptomyces</taxon>
    </lineage>
</organism>
<dbReference type="Proteomes" id="UP000176101">
    <property type="component" value="Unassembled WGS sequence"/>
</dbReference>
<evidence type="ECO:0000256" key="1">
    <source>
        <dbReference type="SAM" id="MobiDB-lite"/>
    </source>
</evidence>
<feature type="region of interest" description="Disordered" evidence="1">
    <location>
        <begin position="1"/>
        <end position="46"/>
    </location>
</feature>
<gene>
    <name evidence="2" type="ORF">AN216_16725</name>
</gene>
<reference evidence="2 3" key="1">
    <citation type="journal article" date="2016" name="Front. Microbiol.">
        <title>Comparative Genomics Analysis of Streptomyces Species Reveals Their Adaptation to the Marine Environment and Their Diversity at the Genomic Level.</title>
        <authorList>
            <person name="Tian X."/>
            <person name="Zhang Z."/>
            <person name="Yang T."/>
            <person name="Chen M."/>
            <person name="Li J."/>
            <person name="Chen F."/>
            <person name="Yang J."/>
            <person name="Li W."/>
            <person name="Zhang B."/>
            <person name="Zhang Z."/>
            <person name="Wu J."/>
            <person name="Zhang C."/>
            <person name="Long L."/>
            <person name="Xiao J."/>
        </authorList>
    </citation>
    <scope>NUCLEOTIDE SEQUENCE [LARGE SCALE GENOMIC DNA]</scope>
    <source>
        <strain evidence="2 3">SCSIO 02100</strain>
    </source>
</reference>
<feature type="non-terminal residue" evidence="2">
    <location>
        <position position="121"/>
    </location>
</feature>
<accession>A0A1E7KCL8</accession>
<feature type="compositionally biased region" description="Basic and acidic residues" evidence="1">
    <location>
        <begin position="1"/>
        <end position="16"/>
    </location>
</feature>
<proteinExistence type="predicted"/>
<evidence type="ECO:0000313" key="3">
    <source>
        <dbReference type="Proteomes" id="UP000176101"/>
    </source>
</evidence>
<name>A0A1E7KCL8_9ACTN</name>
<dbReference type="AlphaFoldDB" id="A0A1E7KCL8"/>
<sequence length="121" mass="13027">MAERTGGERDPDREPPDEPPDVPSGPEATPESAAGQRRETLDSPLPEKVRRRVVSLTGDALGALTVAELPVPLRQYARFTPQRRTKFGGNAMAAALAGDAAFRQRIAGRLRESLPELAEAV</sequence>
<dbReference type="STRING" id="1075402.AN216_16725"/>
<evidence type="ECO:0000313" key="2">
    <source>
        <dbReference type="EMBL" id="OEV01678.1"/>
    </source>
</evidence>
<dbReference type="EMBL" id="LJGU01000131">
    <property type="protein sequence ID" value="OEV01678.1"/>
    <property type="molecule type" value="Genomic_DNA"/>
</dbReference>
<feature type="compositionally biased region" description="Basic and acidic residues" evidence="1">
    <location>
        <begin position="36"/>
        <end position="46"/>
    </location>
</feature>
<keyword evidence="3" id="KW-1185">Reference proteome</keyword>